<evidence type="ECO:0000313" key="2">
    <source>
        <dbReference type="Proteomes" id="UP000780801"/>
    </source>
</evidence>
<sequence length="128" mass="14570">MNVGAIGLRLRRGIQKNYSIAPNAFERVHRHLNTTLEQMAMASSHLIHHRTIATFNFINTTIAQHPSMHVTSEDIEVRKSNFQWIAEEKHSFFQTLVKGLYHGYQSIKGKGGSFSTAKLAIEAYLQMD</sequence>
<evidence type="ECO:0000313" key="1">
    <source>
        <dbReference type="EMBL" id="KAF9577211.1"/>
    </source>
</evidence>
<name>A0A9P6KA05_9FUNG</name>
<organism evidence="1 2">
    <name type="scientific">Lunasporangiospora selenospora</name>
    <dbReference type="NCBI Taxonomy" id="979761"/>
    <lineage>
        <taxon>Eukaryota</taxon>
        <taxon>Fungi</taxon>
        <taxon>Fungi incertae sedis</taxon>
        <taxon>Mucoromycota</taxon>
        <taxon>Mortierellomycotina</taxon>
        <taxon>Mortierellomycetes</taxon>
        <taxon>Mortierellales</taxon>
        <taxon>Mortierellaceae</taxon>
        <taxon>Lunasporangiospora</taxon>
    </lineage>
</organism>
<dbReference type="OrthoDB" id="2449290at2759"/>
<feature type="non-terminal residue" evidence="1">
    <location>
        <position position="128"/>
    </location>
</feature>
<keyword evidence="2" id="KW-1185">Reference proteome</keyword>
<accession>A0A9P6KA05</accession>
<proteinExistence type="predicted"/>
<protein>
    <submittedName>
        <fullName evidence="1">Uncharacterized protein</fullName>
    </submittedName>
</protein>
<dbReference type="EMBL" id="JAABOA010005144">
    <property type="protein sequence ID" value="KAF9577211.1"/>
    <property type="molecule type" value="Genomic_DNA"/>
</dbReference>
<gene>
    <name evidence="1" type="ORF">BGW38_007735</name>
</gene>
<reference evidence="1" key="1">
    <citation type="journal article" date="2020" name="Fungal Divers.">
        <title>Resolving the Mortierellaceae phylogeny through synthesis of multi-gene phylogenetics and phylogenomics.</title>
        <authorList>
            <person name="Vandepol N."/>
            <person name="Liber J."/>
            <person name="Desiro A."/>
            <person name="Na H."/>
            <person name="Kennedy M."/>
            <person name="Barry K."/>
            <person name="Grigoriev I.V."/>
            <person name="Miller A.N."/>
            <person name="O'Donnell K."/>
            <person name="Stajich J.E."/>
            <person name="Bonito G."/>
        </authorList>
    </citation>
    <scope>NUCLEOTIDE SEQUENCE</scope>
    <source>
        <strain evidence="1">KOD1015</strain>
    </source>
</reference>
<dbReference type="Proteomes" id="UP000780801">
    <property type="component" value="Unassembled WGS sequence"/>
</dbReference>
<comment type="caution">
    <text evidence="1">The sequence shown here is derived from an EMBL/GenBank/DDBJ whole genome shotgun (WGS) entry which is preliminary data.</text>
</comment>
<dbReference type="AlphaFoldDB" id="A0A9P6KA05"/>